<reference evidence="9" key="1">
    <citation type="journal article" date="2014" name="Int. J. Syst. Evol. Microbiol.">
        <title>Complete genome sequence of Corynebacterium casei LMG S-19264T (=DSM 44701T), isolated from a smear-ripened cheese.</title>
        <authorList>
            <consortium name="US DOE Joint Genome Institute (JGI-PGF)"/>
            <person name="Walter F."/>
            <person name="Albersmeier A."/>
            <person name="Kalinowski J."/>
            <person name="Ruckert C."/>
        </authorList>
    </citation>
    <scope>NUCLEOTIDE SEQUENCE</scope>
    <source>
        <strain evidence="9">JCM 10088</strain>
    </source>
</reference>
<dbReference type="Gene3D" id="3.30.70.890">
    <property type="entry name" value="GHMP kinase, C-terminal domain"/>
    <property type="match status" value="1"/>
</dbReference>
<evidence type="ECO:0000256" key="3">
    <source>
        <dbReference type="ARBA" id="ARBA00022741"/>
    </source>
</evidence>
<evidence type="ECO:0000256" key="2">
    <source>
        <dbReference type="ARBA" id="ARBA00022679"/>
    </source>
</evidence>
<dbReference type="InterPro" id="IPR006203">
    <property type="entry name" value="GHMP_knse_ATP-bd_CS"/>
</dbReference>
<dbReference type="GO" id="GO:0005524">
    <property type="term" value="F:ATP binding"/>
    <property type="evidence" value="ECO:0007669"/>
    <property type="project" value="UniProtKB-KW"/>
</dbReference>
<reference evidence="9" key="2">
    <citation type="submission" date="2020-09" db="EMBL/GenBank/DDBJ databases">
        <authorList>
            <person name="Sun Q."/>
            <person name="Ohkuma M."/>
        </authorList>
    </citation>
    <scope>NUCLEOTIDE SEQUENCE</scope>
    <source>
        <strain evidence="9">JCM 10088</strain>
    </source>
</reference>
<dbReference type="Gene3D" id="3.30.230.10">
    <property type="match status" value="1"/>
</dbReference>
<gene>
    <name evidence="9" type="ORF">GCM10007981_18540</name>
</gene>
<dbReference type="InterPro" id="IPR006204">
    <property type="entry name" value="GHMP_kinase_N_dom"/>
</dbReference>
<accession>A0A830GXE3</accession>
<dbReference type="EMBL" id="BMNL01000004">
    <property type="protein sequence ID" value="GGP22446.1"/>
    <property type="molecule type" value="Genomic_DNA"/>
</dbReference>
<dbReference type="Pfam" id="PF08544">
    <property type="entry name" value="GHMP_kinases_C"/>
    <property type="match status" value="1"/>
</dbReference>
<dbReference type="SUPFAM" id="SSF55060">
    <property type="entry name" value="GHMP Kinase, C-terminal domain"/>
    <property type="match status" value="1"/>
</dbReference>
<dbReference type="PIRSF" id="PIRSF000530">
    <property type="entry name" value="Galactokinase"/>
    <property type="match status" value="1"/>
</dbReference>
<dbReference type="Proteomes" id="UP000610960">
    <property type="component" value="Unassembled WGS sequence"/>
</dbReference>
<evidence type="ECO:0000313" key="9">
    <source>
        <dbReference type="EMBL" id="GGP22446.1"/>
    </source>
</evidence>
<dbReference type="AlphaFoldDB" id="A0A830GXE3"/>
<dbReference type="GO" id="GO:0005829">
    <property type="term" value="C:cytosol"/>
    <property type="evidence" value="ECO:0007669"/>
    <property type="project" value="TreeGrafter"/>
</dbReference>
<comment type="similarity">
    <text evidence="1">Belongs to the GHMP kinase family. GalK subfamily.</text>
</comment>
<dbReference type="PANTHER" id="PTHR10457">
    <property type="entry name" value="MEVALONATE KINASE/GALACTOKINASE"/>
    <property type="match status" value="1"/>
</dbReference>
<keyword evidence="5" id="KW-0067">ATP-binding</keyword>
<dbReference type="PROSITE" id="PS00627">
    <property type="entry name" value="GHMP_KINASES_ATP"/>
    <property type="match status" value="1"/>
</dbReference>
<dbReference type="GO" id="GO:0004335">
    <property type="term" value="F:galactokinase activity"/>
    <property type="evidence" value="ECO:0007669"/>
    <property type="project" value="InterPro"/>
</dbReference>
<dbReference type="InterPro" id="IPR014721">
    <property type="entry name" value="Ribsml_uS5_D2-typ_fold_subgr"/>
</dbReference>
<dbReference type="GO" id="GO:0006012">
    <property type="term" value="P:galactose metabolic process"/>
    <property type="evidence" value="ECO:0007669"/>
    <property type="project" value="InterPro"/>
</dbReference>
<keyword evidence="4 9" id="KW-0418">Kinase</keyword>
<evidence type="ECO:0000256" key="5">
    <source>
        <dbReference type="ARBA" id="ARBA00022840"/>
    </source>
</evidence>
<organism evidence="9 10">
    <name type="scientific">Thermocladium modestius</name>
    <dbReference type="NCBI Taxonomy" id="62609"/>
    <lineage>
        <taxon>Archaea</taxon>
        <taxon>Thermoproteota</taxon>
        <taxon>Thermoprotei</taxon>
        <taxon>Thermoproteales</taxon>
        <taxon>Thermoproteaceae</taxon>
        <taxon>Thermocladium</taxon>
    </lineage>
</organism>
<dbReference type="Pfam" id="PF00288">
    <property type="entry name" value="GHMP_kinases_N"/>
    <property type="match status" value="1"/>
</dbReference>
<feature type="domain" description="Galactokinase N-terminal" evidence="8">
    <location>
        <begin position="11"/>
        <end position="42"/>
    </location>
</feature>
<comment type="caution">
    <text evidence="9">The sequence shown here is derived from an EMBL/GenBank/DDBJ whole genome shotgun (WGS) entry which is preliminary data.</text>
</comment>
<dbReference type="SUPFAM" id="SSF54211">
    <property type="entry name" value="Ribosomal protein S5 domain 2-like"/>
    <property type="match status" value="1"/>
</dbReference>
<evidence type="ECO:0000259" key="7">
    <source>
        <dbReference type="Pfam" id="PF08544"/>
    </source>
</evidence>
<dbReference type="InterPro" id="IPR000705">
    <property type="entry name" value="Galactokinase"/>
</dbReference>
<keyword evidence="3" id="KW-0547">Nucleotide-binding</keyword>
<sequence>MERDSSQYMKSRAPGRVDLFNTHQDYKGLPVVPAAINLRTEVEGREAPGRVKVESMDLGERDEVDADSEFTGRWSDYVIAALRAMRRRGMRVGGAELIVRSGIPMGAGLGSSSALLVAIIKWFGASLGAGLTRGELAELAFEAENAELGIPCGRLDQYASAFGGLIALETRPPYSVEELGVKDLSLAVVDSGVKHRTSNIHSERQRELRGALRALGEAMGRNLDFPLDRVDWDWIGREAVEYLDSLSDVQRRRIEFTIRMNQSTKAVLVELRKPKPSPRIVGRAMNEQHEMLRDLYDVSIPEIEAIRNKLIDLGALGAKLSGAGMGGSVVALFEDAAAAARAVEGVGSRSWVVSVEPGADVIP</sequence>
<name>A0A830GXE3_9CREN</name>
<dbReference type="InterPro" id="IPR006206">
    <property type="entry name" value="Mevalonate/galactokinase"/>
</dbReference>
<evidence type="ECO:0000313" key="10">
    <source>
        <dbReference type="Proteomes" id="UP000610960"/>
    </source>
</evidence>
<dbReference type="InterPro" id="IPR020568">
    <property type="entry name" value="Ribosomal_Su5_D2-typ_SF"/>
</dbReference>
<dbReference type="PANTHER" id="PTHR10457:SF7">
    <property type="entry name" value="GALACTOKINASE-RELATED"/>
    <property type="match status" value="1"/>
</dbReference>
<dbReference type="PRINTS" id="PR00473">
    <property type="entry name" value="GALCTOKINASE"/>
</dbReference>
<keyword evidence="2" id="KW-0808">Transferase</keyword>
<feature type="domain" description="GHMP kinase C-terminal" evidence="7">
    <location>
        <begin position="277"/>
        <end position="346"/>
    </location>
</feature>
<dbReference type="InterPro" id="IPR036554">
    <property type="entry name" value="GHMP_kinase_C_sf"/>
</dbReference>
<dbReference type="PRINTS" id="PR00959">
    <property type="entry name" value="MEVGALKINASE"/>
</dbReference>
<dbReference type="InterPro" id="IPR019539">
    <property type="entry name" value="GalKase_N"/>
</dbReference>
<keyword evidence="10" id="KW-1185">Reference proteome</keyword>
<proteinExistence type="inferred from homology"/>
<evidence type="ECO:0000259" key="6">
    <source>
        <dbReference type="Pfam" id="PF00288"/>
    </source>
</evidence>
<dbReference type="Pfam" id="PF10509">
    <property type="entry name" value="GalKase_gal_bdg"/>
    <property type="match status" value="1"/>
</dbReference>
<evidence type="ECO:0000256" key="1">
    <source>
        <dbReference type="ARBA" id="ARBA00006566"/>
    </source>
</evidence>
<feature type="domain" description="GHMP kinase N-terminal" evidence="6">
    <location>
        <begin position="77"/>
        <end position="164"/>
    </location>
</feature>
<evidence type="ECO:0000259" key="8">
    <source>
        <dbReference type="Pfam" id="PF10509"/>
    </source>
</evidence>
<protein>
    <submittedName>
        <fullName evidence="9">Galactokinase</fullName>
    </submittedName>
</protein>
<dbReference type="InterPro" id="IPR013750">
    <property type="entry name" value="GHMP_kinase_C_dom"/>
</dbReference>
<evidence type="ECO:0000256" key="4">
    <source>
        <dbReference type="ARBA" id="ARBA00022777"/>
    </source>
</evidence>